<sequence length="94" mass="11354">MILKLMIMKFNGFRLKLIRSFIELLNLENLKKAKIYYKIEKSNLHLKNKQIREITLFYGCQVRSQIKSARMNGAVYDERPICFRHSFHFNEVKN</sequence>
<evidence type="ECO:0000313" key="2">
    <source>
        <dbReference type="Proteomes" id="UP000276133"/>
    </source>
</evidence>
<organism evidence="1 2">
    <name type="scientific">Brachionus plicatilis</name>
    <name type="common">Marine rotifer</name>
    <name type="synonym">Brachionus muelleri</name>
    <dbReference type="NCBI Taxonomy" id="10195"/>
    <lineage>
        <taxon>Eukaryota</taxon>
        <taxon>Metazoa</taxon>
        <taxon>Spiralia</taxon>
        <taxon>Gnathifera</taxon>
        <taxon>Rotifera</taxon>
        <taxon>Eurotatoria</taxon>
        <taxon>Monogononta</taxon>
        <taxon>Pseudotrocha</taxon>
        <taxon>Ploima</taxon>
        <taxon>Brachionidae</taxon>
        <taxon>Brachionus</taxon>
    </lineage>
</organism>
<proteinExistence type="predicted"/>
<gene>
    <name evidence="1" type="ORF">BpHYR1_031789</name>
</gene>
<keyword evidence="2" id="KW-1185">Reference proteome</keyword>
<accession>A0A3M7PRP9</accession>
<protein>
    <submittedName>
        <fullName evidence="1">Uncharacterized protein</fullName>
    </submittedName>
</protein>
<name>A0A3M7PRP9_BRAPC</name>
<evidence type="ECO:0000313" key="1">
    <source>
        <dbReference type="EMBL" id="RNA01827.1"/>
    </source>
</evidence>
<comment type="caution">
    <text evidence="1">The sequence shown here is derived from an EMBL/GenBank/DDBJ whole genome shotgun (WGS) entry which is preliminary data.</text>
</comment>
<reference evidence="1 2" key="1">
    <citation type="journal article" date="2018" name="Sci. Rep.">
        <title>Genomic signatures of local adaptation to the degree of environmental predictability in rotifers.</title>
        <authorList>
            <person name="Franch-Gras L."/>
            <person name="Hahn C."/>
            <person name="Garcia-Roger E.M."/>
            <person name="Carmona M.J."/>
            <person name="Serra M."/>
            <person name="Gomez A."/>
        </authorList>
    </citation>
    <scope>NUCLEOTIDE SEQUENCE [LARGE SCALE GENOMIC DNA]</scope>
    <source>
        <strain evidence="1">HYR1</strain>
    </source>
</reference>
<dbReference type="Proteomes" id="UP000276133">
    <property type="component" value="Unassembled WGS sequence"/>
</dbReference>
<dbReference type="AlphaFoldDB" id="A0A3M7PRP9"/>
<dbReference type="EMBL" id="REGN01009155">
    <property type="protein sequence ID" value="RNA01827.1"/>
    <property type="molecule type" value="Genomic_DNA"/>
</dbReference>